<dbReference type="Proteomes" id="UP000184240">
    <property type="component" value="Unassembled WGS sequence"/>
</dbReference>
<dbReference type="STRING" id="573501.SAMN04487999_0065"/>
<feature type="domain" description="SGNH hydrolase-type esterase" evidence="2">
    <location>
        <begin position="53"/>
        <end position="217"/>
    </location>
</feature>
<evidence type="ECO:0000313" key="3">
    <source>
        <dbReference type="EMBL" id="RXG28949.1"/>
    </source>
</evidence>
<dbReference type="GO" id="GO:0006629">
    <property type="term" value="P:lipid metabolic process"/>
    <property type="evidence" value="ECO:0007669"/>
    <property type="project" value="InterPro"/>
</dbReference>
<dbReference type="EMBL" id="QOVN01000004">
    <property type="protein sequence ID" value="RXG28949.1"/>
    <property type="molecule type" value="Genomic_DNA"/>
</dbReference>
<dbReference type="InterPro" id="IPR008265">
    <property type="entry name" value="Lipase_GDSL_AS"/>
</dbReference>
<feature type="signal peptide" evidence="1">
    <location>
        <begin position="1"/>
        <end position="17"/>
    </location>
</feature>
<evidence type="ECO:0000313" key="6">
    <source>
        <dbReference type="Proteomes" id="UP000290037"/>
    </source>
</evidence>
<dbReference type="InterPro" id="IPR013830">
    <property type="entry name" value="SGNH_hydro"/>
</dbReference>
<dbReference type="GO" id="GO:0004622">
    <property type="term" value="F:phosphatidylcholine lysophospholipase activity"/>
    <property type="evidence" value="ECO:0007669"/>
    <property type="project" value="TreeGrafter"/>
</dbReference>
<protein>
    <submittedName>
        <fullName evidence="4">Acyl-CoA thioesterase-1</fullName>
    </submittedName>
</protein>
<dbReference type="Gene3D" id="3.40.50.1110">
    <property type="entry name" value="SGNH hydrolase"/>
    <property type="match status" value="1"/>
</dbReference>
<evidence type="ECO:0000256" key="1">
    <source>
        <dbReference type="SAM" id="SignalP"/>
    </source>
</evidence>
<dbReference type="PROSITE" id="PS01098">
    <property type="entry name" value="LIPASE_GDSL_SER"/>
    <property type="match status" value="1"/>
</dbReference>
<dbReference type="RefSeq" id="WP_072979168.1">
    <property type="nucleotide sequence ID" value="NZ_FQXT01000001.1"/>
</dbReference>
<dbReference type="AlphaFoldDB" id="A0A1M5SJD0"/>
<dbReference type="SUPFAM" id="SSF52266">
    <property type="entry name" value="SGNH hydrolase"/>
    <property type="match status" value="1"/>
</dbReference>
<reference evidence="4" key="1">
    <citation type="submission" date="2016-11" db="EMBL/GenBank/DDBJ databases">
        <authorList>
            <person name="Jaros S."/>
            <person name="Januszkiewicz K."/>
            <person name="Wedrychowicz H."/>
        </authorList>
    </citation>
    <scope>NUCLEOTIDE SEQUENCE [LARGE SCALE GENOMIC DNA]</scope>
    <source>
        <strain evidence="4">DSM 19859</strain>
    </source>
</reference>
<accession>A0A1M5SJD0</accession>
<dbReference type="PANTHER" id="PTHR30383:SF5">
    <property type="entry name" value="SGNH HYDROLASE-TYPE ESTERASE DOMAIN-CONTAINING PROTEIN"/>
    <property type="match status" value="1"/>
</dbReference>
<dbReference type="InterPro" id="IPR036514">
    <property type="entry name" value="SGNH_hydro_sf"/>
</dbReference>
<dbReference type="Proteomes" id="UP000290037">
    <property type="component" value="Unassembled WGS sequence"/>
</dbReference>
<organism evidence="4 5">
    <name type="scientific">Leeuwenhoekiella palythoae</name>
    <dbReference type="NCBI Taxonomy" id="573501"/>
    <lineage>
        <taxon>Bacteria</taxon>
        <taxon>Pseudomonadati</taxon>
        <taxon>Bacteroidota</taxon>
        <taxon>Flavobacteriia</taxon>
        <taxon>Flavobacteriales</taxon>
        <taxon>Flavobacteriaceae</taxon>
        <taxon>Leeuwenhoekiella</taxon>
    </lineage>
</organism>
<keyword evidence="1" id="KW-0732">Signal</keyword>
<feature type="chain" id="PRO_5013382228" evidence="1">
    <location>
        <begin position="18"/>
        <end position="232"/>
    </location>
</feature>
<dbReference type="PROSITE" id="PS51257">
    <property type="entry name" value="PROKAR_LIPOPROTEIN"/>
    <property type="match status" value="1"/>
</dbReference>
<evidence type="ECO:0000313" key="5">
    <source>
        <dbReference type="Proteomes" id="UP000184240"/>
    </source>
</evidence>
<evidence type="ECO:0000259" key="2">
    <source>
        <dbReference type="Pfam" id="PF13472"/>
    </source>
</evidence>
<evidence type="ECO:0000313" key="4">
    <source>
        <dbReference type="EMBL" id="SHH38510.1"/>
    </source>
</evidence>
<dbReference type="PANTHER" id="PTHR30383">
    <property type="entry name" value="THIOESTERASE 1/PROTEASE 1/LYSOPHOSPHOLIPASE L1"/>
    <property type="match status" value="1"/>
</dbReference>
<gene>
    <name evidence="3" type="ORF">DSM01_2411</name>
    <name evidence="4" type="ORF">SAMN04487999_0065</name>
</gene>
<dbReference type="Pfam" id="PF13472">
    <property type="entry name" value="Lipase_GDSL_2"/>
    <property type="match status" value="1"/>
</dbReference>
<sequence length="232" mass="25323">MKNIIPFYLLFVFLILAACKDANTTNVEENESQNTSETTDAEDQNATSNSILFFGDSLTAGYGLEDPDNAFPGLIQEKLDSLGLDYNVINAGLSGETTAGGRNRLEWVLEPDVAIFVLELGANDGLRGVSVAETRENLQWMIDKVKAEAPQAKIVLAGMQLPPNLGTEYTTDFKNMFPQLAEENNIAFIPFLLQNVGGIASLNQNDGIHPTEEGHKLVAANVWPVLRPLVQE</sequence>
<proteinExistence type="predicted"/>
<keyword evidence="6" id="KW-1185">Reference proteome</keyword>
<reference evidence="5" key="2">
    <citation type="submission" date="2016-11" db="EMBL/GenBank/DDBJ databases">
        <authorList>
            <person name="Varghese N."/>
            <person name="Submissions S."/>
        </authorList>
    </citation>
    <scope>NUCLEOTIDE SEQUENCE [LARGE SCALE GENOMIC DNA]</scope>
    <source>
        <strain evidence="5">DSM 19859</strain>
    </source>
</reference>
<dbReference type="InterPro" id="IPR051532">
    <property type="entry name" value="Ester_Hydrolysis_Enzymes"/>
</dbReference>
<name>A0A1M5SJD0_9FLAO</name>
<dbReference type="CDD" id="cd01822">
    <property type="entry name" value="Lysophospholipase_L1_like"/>
    <property type="match status" value="1"/>
</dbReference>
<dbReference type="EMBL" id="FQXT01000001">
    <property type="protein sequence ID" value="SHH38510.1"/>
    <property type="molecule type" value="Genomic_DNA"/>
</dbReference>
<dbReference type="OrthoDB" id="9786188at2"/>
<reference evidence="3 6" key="3">
    <citation type="submission" date="2018-07" db="EMBL/GenBank/DDBJ databases">
        <title>Leeuwenhoekiella genomics.</title>
        <authorList>
            <person name="Tahon G."/>
            <person name="Willems A."/>
        </authorList>
    </citation>
    <scope>NUCLEOTIDE SEQUENCE [LARGE SCALE GENOMIC DNA]</scope>
    <source>
        <strain evidence="3 6">LMG 24856</strain>
    </source>
</reference>